<dbReference type="Gene3D" id="3.40.630.30">
    <property type="match status" value="1"/>
</dbReference>
<evidence type="ECO:0000313" key="5">
    <source>
        <dbReference type="Proteomes" id="UP001612812"/>
    </source>
</evidence>
<keyword evidence="2 4" id="KW-0012">Acyltransferase</keyword>
<sequence>MIVSPLRSELAGDVERLMALGEPFVRPRTSSDYWLYARLFSSTCPVALEDGTLAGAVIAFRSQDDPADVYVQDVMVHPDFRRRGVAGLLLDSVRTRAVDWGCHRLYLTSEPENRAAHRTWLTLGFHNVPGDRDVDGVQVLTDFKGAGKDRAVYELPVSRPS</sequence>
<protein>
    <submittedName>
        <fullName evidence="4">GNAT family N-acetyltransferase</fullName>
        <ecNumber evidence="4">2.3.-.-</ecNumber>
    </submittedName>
</protein>
<dbReference type="InterPro" id="IPR050832">
    <property type="entry name" value="Bact_Acetyltransf"/>
</dbReference>
<dbReference type="RefSeq" id="WP_396770863.1">
    <property type="nucleotide sequence ID" value="NZ_JBITLA010000012.1"/>
</dbReference>
<dbReference type="InterPro" id="IPR000182">
    <property type="entry name" value="GNAT_dom"/>
</dbReference>
<dbReference type="Pfam" id="PF00583">
    <property type="entry name" value="Acetyltransf_1"/>
    <property type="match status" value="1"/>
</dbReference>
<dbReference type="GO" id="GO:0016746">
    <property type="term" value="F:acyltransferase activity"/>
    <property type="evidence" value="ECO:0007669"/>
    <property type="project" value="UniProtKB-KW"/>
</dbReference>
<dbReference type="PANTHER" id="PTHR43877">
    <property type="entry name" value="AMINOALKYLPHOSPHONATE N-ACETYLTRANSFERASE-RELATED-RELATED"/>
    <property type="match status" value="1"/>
</dbReference>
<dbReference type="CDD" id="cd04301">
    <property type="entry name" value="NAT_SF"/>
    <property type="match status" value="1"/>
</dbReference>
<feature type="domain" description="N-acetyltransferase" evidence="3">
    <location>
        <begin position="1"/>
        <end position="147"/>
    </location>
</feature>
<gene>
    <name evidence="4" type="ORF">ACIBP4_24100</name>
</gene>
<comment type="caution">
    <text evidence="4">The sequence shown here is derived from an EMBL/GenBank/DDBJ whole genome shotgun (WGS) entry which is preliminary data.</text>
</comment>
<accession>A0ABW7ZRB6</accession>
<dbReference type="Proteomes" id="UP001612812">
    <property type="component" value="Unassembled WGS sequence"/>
</dbReference>
<proteinExistence type="predicted"/>
<dbReference type="EC" id="2.3.-.-" evidence="4"/>
<evidence type="ECO:0000259" key="3">
    <source>
        <dbReference type="PROSITE" id="PS51186"/>
    </source>
</evidence>
<evidence type="ECO:0000256" key="2">
    <source>
        <dbReference type="ARBA" id="ARBA00023315"/>
    </source>
</evidence>
<dbReference type="InterPro" id="IPR016181">
    <property type="entry name" value="Acyl_CoA_acyltransferase"/>
</dbReference>
<keyword evidence="1 4" id="KW-0808">Transferase</keyword>
<organism evidence="4 5">
    <name type="scientific">Micromonospora maritima</name>
    <dbReference type="NCBI Taxonomy" id="986711"/>
    <lineage>
        <taxon>Bacteria</taxon>
        <taxon>Bacillati</taxon>
        <taxon>Actinomycetota</taxon>
        <taxon>Actinomycetes</taxon>
        <taxon>Micromonosporales</taxon>
        <taxon>Micromonosporaceae</taxon>
        <taxon>Micromonospora</taxon>
    </lineage>
</organism>
<reference evidence="4 5" key="1">
    <citation type="submission" date="2024-10" db="EMBL/GenBank/DDBJ databases">
        <title>The Natural Products Discovery Center: Release of the First 8490 Sequenced Strains for Exploring Actinobacteria Biosynthetic Diversity.</title>
        <authorList>
            <person name="Kalkreuter E."/>
            <person name="Kautsar S.A."/>
            <person name="Yang D."/>
            <person name="Bader C.D."/>
            <person name="Teijaro C.N."/>
            <person name="Fluegel L."/>
            <person name="Davis C.M."/>
            <person name="Simpson J.R."/>
            <person name="Lauterbach L."/>
            <person name="Steele A.D."/>
            <person name="Gui C."/>
            <person name="Meng S."/>
            <person name="Li G."/>
            <person name="Viehrig K."/>
            <person name="Ye F."/>
            <person name="Su P."/>
            <person name="Kiefer A.F."/>
            <person name="Nichols A."/>
            <person name="Cepeda A.J."/>
            <person name="Yan W."/>
            <person name="Fan B."/>
            <person name="Jiang Y."/>
            <person name="Adhikari A."/>
            <person name="Zheng C.-J."/>
            <person name="Schuster L."/>
            <person name="Cowan T.M."/>
            <person name="Smanski M.J."/>
            <person name="Chevrette M.G."/>
            <person name="De Carvalho L.P.S."/>
            <person name="Shen B."/>
        </authorList>
    </citation>
    <scope>NUCLEOTIDE SEQUENCE [LARGE SCALE GENOMIC DNA]</scope>
    <source>
        <strain evidence="4 5">NPDC049845</strain>
    </source>
</reference>
<keyword evidence="5" id="KW-1185">Reference proteome</keyword>
<dbReference type="PROSITE" id="PS51186">
    <property type="entry name" value="GNAT"/>
    <property type="match status" value="1"/>
</dbReference>
<evidence type="ECO:0000313" key="4">
    <source>
        <dbReference type="EMBL" id="MFI7265369.1"/>
    </source>
</evidence>
<dbReference type="EMBL" id="JBITLE010000011">
    <property type="protein sequence ID" value="MFI7265369.1"/>
    <property type="molecule type" value="Genomic_DNA"/>
</dbReference>
<dbReference type="SUPFAM" id="SSF55729">
    <property type="entry name" value="Acyl-CoA N-acyltransferases (Nat)"/>
    <property type="match status" value="1"/>
</dbReference>
<evidence type="ECO:0000256" key="1">
    <source>
        <dbReference type="ARBA" id="ARBA00022679"/>
    </source>
</evidence>
<name>A0ABW7ZRB6_9ACTN</name>